<dbReference type="InterPro" id="IPR047129">
    <property type="entry name" value="PPA2-like"/>
</dbReference>
<dbReference type="GO" id="GO:0004722">
    <property type="term" value="F:protein serine/threonine phosphatase activity"/>
    <property type="evidence" value="ECO:0007669"/>
    <property type="project" value="InterPro"/>
</dbReference>
<name>A0A9N7NGP1_STRHE</name>
<keyword evidence="3" id="KW-0464">Manganese</keyword>
<dbReference type="GO" id="GO:0046872">
    <property type="term" value="F:metal ion binding"/>
    <property type="evidence" value="ECO:0007669"/>
    <property type="project" value="UniProtKB-KW"/>
</dbReference>
<dbReference type="SUPFAM" id="SSF56300">
    <property type="entry name" value="Metallo-dependent phosphatases"/>
    <property type="match status" value="1"/>
</dbReference>
<evidence type="ECO:0000256" key="1">
    <source>
        <dbReference type="ARBA" id="ARBA00022723"/>
    </source>
</evidence>
<dbReference type="InterPro" id="IPR029052">
    <property type="entry name" value="Metallo-depent_PP-like"/>
</dbReference>
<accession>A0A9N7NGP1</accession>
<evidence type="ECO:0000256" key="2">
    <source>
        <dbReference type="ARBA" id="ARBA00022801"/>
    </source>
</evidence>
<comment type="caution">
    <text evidence="4">The sequence shown here is derived from an EMBL/GenBank/DDBJ whole genome shotgun (WGS) entry which is preliminary data.</text>
</comment>
<dbReference type="Proteomes" id="UP001153555">
    <property type="component" value="Unassembled WGS sequence"/>
</dbReference>
<keyword evidence="1" id="KW-0479">Metal-binding</keyword>
<evidence type="ECO:0000256" key="3">
    <source>
        <dbReference type="ARBA" id="ARBA00023211"/>
    </source>
</evidence>
<proteinExistence type="predicted"/>
<reference evidence="4" key="1">
    <citation type="submission" date="2019-12" db="EMBL/GenBank/DDBJ databases">
        <authorList>
            <person name="Scholes J."/>
        </authorList>
    </citation>
    <scope>NUCLEOTIDE SEQUENCE</scope>
</reference>
<dbReference type="EMBL" id="CACSLK010027813">
    <property type="protein sequence ID" value="CAA0830187.1"/>
    <property type="molecule type" value="Genomic_DNA"/>
</dbReference>
<keyword evidence="5" id="KW-1185">Reference proteome</keyword>
<evidence type="ECO:0000313" key="5">
    <source>
        <dbReference type="Proteomes" id="UP001153555"/>
    </source>
</evidence>
<dbReference type="AlphaFoldDB" id="A0A9N7NGP1"/>
<organism evidence="4 5">
    <name type="scientific">Striga hermonthica</name>
    <name type="common">Purple witchweed</name>
    <name type="synonym">Buchnera hermonthica</name>
    <dbReference type="NCBI Taxonomy" id="68872"/>
    <lineage>
        <taxon>Eukaryota</taxon>
        <taxon>Viridiplantae</taxon>
        <taxon>Streptophyta</taxon>
        <taxon>Embryophyta</taxon>
        <taxon>Tracheophyta</taxon>
        <taxon>Spermatophyta</taxon>
        <taxon>Magnoliopsida</taxon>
        <taxon>eudicotyledons</taxon>
        <taxon>Gunneridae</taxon>
        <taxon>Pentapetalae</taxon>
        <taxon>asterids</taxon>
        <taxon>lamiids</taxon>
        <taxon>Lamiales</taxon>
        <taxon>Orobanchaceae</taxon>
        <taxon>Buchnereae</taxon>
        <taxon>Striga</taxon>
    </lineage>
</organism>
<dbReference type="PANTHER" id="PTHR45619">
    <property type="entry name" value="SERINE/THREONINE-PROTEIN PHOSPHATASE PP2A-RELATED"/>
    <property type="match status" value="1"/>
</dbReference>
<sequence length="184" mass="21348">MTRRPLDCAAEAEGAAGGLYVDGYGLYRRESEPVEEEYVDFADLKSNLLSSNPTERVDFDTLSRDLQITVEHTRLLIKMISSILHDIVRSADGGWWRPCWGRWNWGEINLREQSTDQTSGWTVLLFITVSDTNYLFMGVYVDRGYYLVETVTLLVDLKVRYPHRITILWGNHESRQINQSLWIL</sequence>
<gene>
    <name evidence="4" type="ORF">SHERM_25647</name>
</gene>
<keyword evidence="2" id="KW-0378">Hydrolase</keyword>
<dbReference type="PRINTS" id="PR00114">
    <property type="entry name" value="STPHPHTASE"/>
</dbReference>
<protein>
    <submittedName>
        <fullName evidence="4">Serine/threonine-protein phosphatase PP2A-4 catalytic subunit</fullName>
    </submittedName>
</protein>
<evidence type="ECO:0000313" key="4">
    <source>
        <dbReference type="EMBL" id="CAA0830187.1"/>
    </source>
</evidence>
<dbReference type="OrthoDB" id="1930084at2759"/>
<dbReference type="Gene3D" id="3.60.21.10">
    <property type="match status" value="1"/>
</dbReference>
<dbReference type="InterPro" id="IPR006186">
    <property type="entry name" value="Ser/Thr-sp_prot-phosphatase"/>
</dbReference>